<reference evidence="7" key="1">
    <citation type="journal article" date="2023" name="Mol. Phylogenet. Evol.">
        <title>Genome-scale phylogeny and comparative genomics of the fungal order Sordariales.</title>
        <authorList>
            <person name="Hensen N."/>
            <person name="Bonometti L."/>
            <person name="Westerberg I."/>
            <person name="Brannstrom I.O."/>
            <person name="Guillou S."/>
            <person name="Cros-Aarteil S."/>
            <person name="Calhoun S."/>
            <person name="Haridas S."/>
            <person name="Kuo A."/>
            <person name="Mondo S."/>
            <person name="Pangilinan J."/>
            <person name="Riley R."/>
            <person name="LaButti K."/>
            <person name="Andreopoulos B."/>
            <person name="Lipzen A."/>
            <person name="Chen C."/>
            <person name="Yan M."/>
            <person name="Daum C."/>
            <person name="Ng V."/>
            <person name="Clum A."/>
            <person name="Steindorff A."/>
            <person name="Ohm R.A."/>
            <person name="Martin F."/>
            <person name="Silar P."/>
            <person name="Natvig D.O."/>
            <person name="Lalanne C."/>
            <person name="Gautier V."/>
            <person name="Ament-Velasquez S.L."/>
            <person name="Kruys A."/>
            <person name="Hutchinson M.I."/>
            <person name="Powell A.J."/>
            <person name="Barry K."/>
            <person name="Miller A.N."/>
            <person name="Grigoriev I.V."/>
            <person name="Debuchy R."/>
            <person name="Gladieux P."/>
            <person name="Hiltunen Thoren M."/>
            <person name="Johannesson H."/>
        </authorList>
    </citation>
    <scope>NUCLEOTIDE SEQUENCE</scope>
    <source>
        <strain evidence="7">CBS 990.96</strain>
    </source>
</reference>
<feature type="binding site" description="axial binding residue" evidence="5">
    <location>
        <position position="539"/>
    </location>
    <ligand>
        <name>heme</name>
        <dbReference type="ChEBI" id="CHEBI:30413"/>
    </ligand>
    <ligandPart>
        <name>Fe</name>
        <dbReference type="ChEBI" id="CHEBI:18248"/>
    </ligandPart>
</feature>
<dbReference type="InterPro" id="IPR050121">
    <property type="entry name" value="Cytochrome_P450_monoxygenase"/>
</dbReference>
<dbReference type="PRINTS" id="PR00385">
    <property type="entry name" value="P450"/>
</dbReference>
<dbReference type="GO" id="GO:0020037">
    <property type="term" value="F:heme binding"/>
    <property type="evidence" value="ECO:0007669"/>
    <property type="project" value="InterPro"/>
</dbReference>
<dbReference type="InterPro" id="IPR002401">
    <property type="entry name" value="Cyt_P450_E_grp-I"/>
</dbReference>
<evidence type="ECO:0000256" key="6">
    <source>
        <dbReference type="RuleBase" id="RU000461"/>
    </source>
</evidence>
<dbReference type="InterPro" id="IPR001128">
    <property type="entry name" value="Cyt_P450"/>
</dbReference>
<comment type="caution">
    <text evidence="7">The sequence shown here is derived from an EMBL/GenBank/DDBJ whole genome shotgun (WGS) entry which is preliminary data.</text>
</comment>
<proteinExistence type="inferred from homology"/>
<accession>A0AAN7H5E7</accession>
<organism evidence="7 8">
    <name type="scientific">Podospora fimiseda</name>
    <dbReference type="NCBI Taxonomy" id="252190"/>
    <lineage>
        <taxon>Eukaryota</taxon>
        <taxon>Fungi</taxon>
        <taxon>Dikarya</taxon>
        <taxon>Ascomycota</taxon>
        <taxon>Pezizomycotina</taxon>
        <taxon>Sordariomycetes</taxon>
        <taxon>Sordariomycetidae</taxon>
        <taxon>Sordariales</taxon>
        <taxon>Podosporaceae</taxon>
        <taxon>Podospora</taxon>
    </lineage>
</organism>
<evidence type="ECO:0000256" key="3">
    <source>
        <dbReference type="ARBA" id="ARBA00022723"/>
    </source>
</evidence>
<dbReference type="AlphaFoldDB" id="A0AAN7H5E7"/>
<evidence type="ECO:0000313" key="7">
    <source>
        <dbReference type="EMBL" id="KAK4229610.1"/>
    </source>
</evidence>
<keyword evidence="6" id="KW-0560">Oxidoreductase</keyword>
<comment type="cofactor">
    <cofactor evidence="1 5">
        <name>heme</name>
        <dbReference type="ChEBI" id="CHEBI:30413"/>
    </cofactor>
</comment>
<evidence type="ECO:0000313" key="8">
    <source>
        <dbReference type="Proteomes" id="UP001301958"/>
    </source>
</evidence>
<dbReference type="SUPFAM" id="SSF48264">
    <property type="entry name" value="Cytochrome P450"/>
    <property type="match status" value="1"/>
</dbReference>
<dbReference type="InterPro" id="IPR036396">
    <property type="entry name" value="Cyt_P450_sf"/>
</dbReference>
<reference evidence="7" key="2">
    <citation type="submission" date="2023-05" db="EMBL/GenBank/DDBJ databases">
        <authorList>
            <consortium name="Lawrence Berkeley National Laboratory"/>
            <person name="Steindorff A."/>
            <person name="Hensen N."/>
            <person name="Bonometti L."/>
            <person name="Westerberg I."/>
            <person name="Brannstrom I.O."/>
            <person name="Guillou S."/>
            <person name="Cros-Aarteil S."/>
            <person name="Calhoun S."/>
            <person name="Haridas S."/>
            <person name="Kuo A."/>
            <person name="Mondo S."/>
            <person name="Pangilinan J."/>
            <person name="Riley R."/>
            <person name="Labutti K."/>
            <person name="Andreopoulos B."/>
            <person name="Lipzen A."/>
            <person name="Chen C."/>
            <person name="Yanf M."/>
            <person name="Daum C."/>
            <person name="Ng V."/>
            <person name="Clum A."/>
            <person name="Ohm R."/>
            <person name="Martin F."/>
            <person name="Silar P."/>
            <person name="Natvig D."/>
            <person name="Lalanne C."/>
            <person name="Gautier V."/>
            <person name="Ament-Velasquez S.L."/>
            <person name="Kruys A."/>
            <person name="Hutchinson M.I."/>
            <person name="Powell A.J."/>
            <person name="Barry K."/>
            <person name="Miller A.N."/>
            <person name="Grigoriev I.V."/>
            <person name="Debuchy R."/>
            <person name="Gladieux P."/>
            <person name="Thoren M.H."/>
            <person name="Johannesson H."/>
        </authorList>
    </citation>
    <scope>NUCLEOTIDE SEQUENCE</scope>
    <source>
        <strain evidence="7">CBS 990.96</strain>
    </source>
</reference>
<dbReference type="Gene3D" id="1.10.630.10">
    <property type="entry name" value="Cytochrome P450"/>
    <property type="match status" value="1"/>
</dbReference>
<keyword evidence="8" id="KW-1185">Reference proteome</keyword>
<keyword evidence="2 5" id="KW-0349">Heme</keyword>
<name>A0AAN7H5E7_9PEZI</name>
<dbReference type="PRINTS" id="PR00463">
    <property type="entry name" value="EP450I"/>
</dbReference>
<dbReference type="EMBL" id="MU865306">
    <property type="protein sequence ID" value="KAK4229610.1"/>
    <property type="molecule type" value="Genomic_DNA"/>
</dbReference>
<sequence length="634" mass="70731">MVLALSATVGALIALAVYSAVSGLRSNILKAKKTGLKYIVLPVSPINIIWQLTYRIWMPLIQLLPKALWEHWLFVMHPDWAYATGQTHFDRLGAETFICVSPGGLLLFTEDAEVIHQITQRREAFPKDIALYRVLAIFGENVLTTEGPGWRRHRKLTAASFNEKNAASTFSESIKQTQGLLSFWLGSEGEEKGTTKSITSLEHDTLTWALNIISYVGFGLRLLWPGQEIPKDLDPNMAKYCTLKPIAGHTMTFPDSITKTLEKIVPIMLVPLPLLRFLPFKYTRSVYEARTNYVQYMHEFLQDKSKEALEGKTNKTGMDLMGSLVQSNYGPQRKETGLTDVEILGNAFIMFVAGHETTANVLHFALIELATNPIAQRLLQADVDKLFGDSDPSTWVYEQSINKMMGSHIGACINETLRLIPPVTTIPKAVTPIADQTITVKGKPHVLHAGLSVSILPVSVARNPRFWPTKPSEKTGAPTDLDDFLPERWYRTRTVGKDFEVETDDKDDYGGFKGLDTSDSLYRPIRGSYIPFSDGPRSCLGRRIAIVEMNAVFAVIFQKYSVELAVDEWASDEEVAKMSPAEKRAVYAKAQDKANGILKSATSVLTLKLHGGTHVPVRFVKRGAERFVNDQELA</sequence>
<keyword evidence="6" id="KW-0503">Monooxygenase</keyword>
<gene>
    <name evidence="7" type="ORF">QBC38DRAFT_471724</name>
</gene>
<dbReference type="Proteomes" id="UP001301958">
    <property type="component" value="Unassembled WGS sequence"/>
</dbReference>
<dbReference type="Pfam" id="PF00067">
    <property type="entry name" value="p450"/>
    <property type="match status" value="1"/>
</dbReference>
<evidence type="ECO:0000256" key="1">
    <source>
        <dbReference type="ARBA" id="ARBA00001971"/>
    </source>
</evidence>
<dbReference type="PANTHER" id="PTHR24305">
    <property type="entry name" value="CYTOCHROME P450"/>
    <property type="match status" value="1"/>
</dbReference>
<dbReference type="PANTHER" id="PTHR24305:SF223">
    <property type="entry name" value="CYTOCHROME P450-DIT2"/>
    <property type="match status" value="1"/>
</dbReference>
<dbReference type="GO" id="GO:0004497">
    <property type="term" value="F:monooxygenase activity"/>
    <property type="evidence" value="ECO:0007669"/>
    <property type="project" value="UniProtKB-KW"/>
</dbReference>
<evidence type="ECO:0000256" key="4">
    <source>
        <dbReference type="ARBA" id="ARBA00023004"/>
    </source>
</evidence>
<keyword evidence="4 5" id="KW-0408">Iron</keyword>
<keyword evidence="3 5" id="KW-0479">Metal-binding</keyword>
<dbReference type="GO" id="GO:0005506">
    <property type="term" value="F:iron ion binding"/>
    <property type="evidence" value="ECO:0007669"/>
    <property type="project" value="InterPro"/>
</dbReference>
<dbReference type="GO" id="GO:0016705">
    <property type="term" value="F:oxidoreductase activity, acting on paired donors, with incorporation or reduction of molecular oxygen"/>
    <property type="evidence" value="ECO:0007669"/>
    <property type="project" value="InterPro"/>
</dbReference>
<evidence type="ECO:0000256" key="5">
    <source>
        <dbReference type="PIRSR" id="PIRSR602401-1"/>
    </source>
</evidence>
<evidence type="ECO:0000256" key="2">
    <source>
        <dbReference type="ARBA" id="ARBA00022617"/>
    </source>
</evidence>
<comment type="similarity">
    <text evidence="6">Belongs to the cytochrome P450 family.</text>
</comment>
<dbReference type="CDD" id="cd11070">
    <property type="entry name" value="CYP56-like"/>
    <property type="match status" value="1"/>
</dbReference>
<dbReference type="PROSITE" id="PS00086">
    <property type="entry name" value="CYTOCHROME_P450"/>
    <property type="match status" value="1"/>
</dbReference>
<dbReference type="InterPro" id="IPR017972">
    <property type="entry name" value="Cyt_P450_CS"/>
</dbReference>
<protein>
    <submittedName>
        <fullName evidence="7">Cytochrome P450</fullName>
    </submittedName>
</protein>